<dbReference type="EMBL" id="PNIM01000009">
    <property type="protein sequence ID" value="PMB75652.1"/>
    <property type="molecule type" value="Genomic_DNA"/>
</dbReference>
<keyword evidence="10" id="KW-0175">Coiled coil</keyword>
<keyword evidence="6" id="KW-0030">Aminoacyl-tRNA synthetase</keyword>
<evidence type="ECO:0000256" key="3">
    <source>
        <dbReference type="ARBA" id="ARBA00022741"/>
    </source>
</evidence>
<dbReference type="PROSITE" id="PS50862">
    <property type="entry name" value="AA_TRNA_LIGASE_II"/>
    <property type="match status" value="1"/>
</dbReference>
<proteinExistence type="predicted"/>
<dbReference type="InterPro" id="IPR010978">
    <property type="entry name" value="tRNA-bd_arm"/>
</dbReference>
<dbReference type="RefSeq" id="WP_272985316.1">
    <property type="nucleotide sequence ID" value="NZ_DSFH01000043.1"/>
</dbReference>
<reference evidence="12" key="2">
    <citation type="journal article" date="2020" name="mSystems">
        <title>Genome- and Community-Level Interaction Insights into Carbon Utilization and Element Cycling Functions of Hydrothermarchaeota in Hydrothermal Sediment.</title>
        <authorList>
            <person name="Zhou Z."/>
            <person name="Liu Y."/>
            <person name="Xu W."/>
            <person name="Pan J."/>
            <person name="Luo Z.H."/>
            <person name="Li M."/>
        </authorList>
    </citation>
    <scope>NUCLEOTIDE SEQUENCE [LARGE SCALE GENOMIC DNA]</scope>
    <source>
        <strain evidence="12">SpSt-1261</strain>
    </source>
</reference>
<feature type="binding site" evidence="9">
    <location>
        <begin position="304"/>
        <end position="307"/>
    </location>
    <ligand>
        <name>ATP</name>
        <dbReference type="ChEBI" id="CHEBI:30616"/>
    </ligand>
</feature>
<dbReference type="CDD" id="cd00770">
    <property type="entry name" value="SerRS_core"/>
    <property type="match status" value="1"/>
</dbReference>
<dbReference type="InterPro" id="IPR002317">
    <property type="entry name" value="Ser-tRNA-ligase_type_1"/>
</dbReference>
<dbReference type="SUPFAM" id="SSF46589">
    <property type="entry name" value="tRNA-binding arm"/>
    <property type="match status" value="1"/>
</dbReference>
<name>A0A2J6N2V3_9CREN</name>
<dbReference type="InterPro" id="IPR033729">
    <property type="entry name" value="SerRS_core"/>
</dbReference>
<accession>A0A2J6N2V3</accession>
<dbReference type="InterPro" id="IPR002314">
    <property type="entry name" value="aa-tRNA-synt_IIb"/>
</dbReference>
<dbReference type="InterPro" id="IPR045864">
    <property type="entry name" value="aa-tRNA-synth_II/BPL/LPL"/>
</dbReference>
<keyword evidence="3" id="KW-0547">Nucleotide-binding</keyword>
<dbReference type="EMBL" id="DSFH01000043">
    <property type="protein sequence ID" value="HEW63987.1"/>
    <property type="molecule type" value="Genomic_DNA"/>
</dbReference>
<feature type="binding site" evidence="8">
    <location>
        <position position="311"/>
    </location>
    <ligand>
        <name>L-serine</name>
        <dbReference type="ChEBI" id="CHEBI:33384"/>
    </ligand>
</feature>
<feature type="binding site" evidence="9">
    <location>
        <begin position="288"/>
        <end position="290"/>
    </location>
    <ligand>
        <name>ATP</name>
        <dbReference type="ChEBI" id="CHEBI:30616"/>
    </ligand>
</feature>
<evidence type="ECO:0000259" key="11">
    <source>
        <dbReference type="PROSITE" id="PS50862"/>
    </source>
</evidence>
<evidence type="ECO:0000256" key="6">
    <source>
        <dbReference type="ARBA" id="ARBA00023146"/>
    </source>
</evidence>
<dbReference type="PIRSF" id="PIRSF001529">
    <property type="entry name" value="Ser-tRNA-synth_IIa"/>
    <property type="match status" value="1"/>
</dbReference>
<evidence type="ECO:0000313" key="12">
    <source>
        <dbReference type="EMBL" id="HEW63987.1"/>
    </source>
</evidence>
<feature type="binding site" evidence="8">
    <location>
        <position position="409"/>
    </location>
    <ligand>
        <name>L-serine</name>
        <dbReference type="ChEBI" id="CHEBI:33384"/>
    </ligand>
</feature>
<dbReference type="SUPFAM" id="SSF55681">
    <property type="entry name" value="Class II aaRS and biotin synthetases"/>
    <property type="match status" value="1"/>
</dbReference>
<evidence type="ECO:0000313" key="14">
    <source>
        <dbReference type="Proteomes" id="UP000237153"/>
    </source>
</evidence>
<keyword evidence="4 9" id="KW-0067">ATP-binding</keyword>
<dbReference type="EC" id="6.1.1.11" evidence="1 7"/>
<dbReference type="PANTHER" id="PTHR11778">
    <property type="entry name" value="SERYL-TRNA SYNTHETASE"/>
    <property type="match status" value="1"/>
</dbReference>
<evidence type="ECO:0000256" key="2">
    <source>
        <dbReference type="ARBA" id="ARBA00022598"/>
    </source>
</evidence>
<dbReference type="Gene3D" id="3.30.930.10">
    <property type="entry name" value="Bira Bifunctional Protein, Domain 2"/>
    <property type="match status" value="1"/>
</dbReference>
<gene>
    <name evidence="13" type="ORF">C0188_02340</name>
    <name evidence="12" type="ORF">ENO39_02885</name>
</gene>
<dbReference type="GO" id="GO:0004828">
    <property type="term" value="F:serine-tRNA ligase activity"/>
    <property type="evidence" value="ECO:0007669"/>
    <property type="project" value="UniProtKB-UniRule"/>
</dbReference>
<dbReference type="Proteomes" id="UP000886076">
    <property type="component" value="Unassembled WGS sequence"/>
</dbReference>
<feature type="site" description="Important for serine binding" evidence="8">
    <location>
        <position position="411"/>
    </location>
</feature>
<dbReference type="GO" id="GO:0006434">
    <property type="term" value="P:seryl-tRNA aminoacylation"/>
    <property type="evidence" value="ECO:0007669"/>
    <property type="project" value="UniProtKB-UniRule"/>
</dbReference>
<dbReference type="GO" id="GO:0005737">
    <property type="term" value="C:cytoplasm"/>
    <property type="evidence" value="ECO:0007669"/>
    <property type="project" value="UniProtKB-UniRule"/>
</dbReference>
<evidence type="ECO:0000256" key="10">
    <source>
        <dbReference type="SAM" id="Coils"/>
    </source>
</evidence>
<evidence type="ECO:0000313" key="13">
    <source>
        <dbReference type="EMBL" id="PMB75652.1"/>
    </source>
</evidence>
<reference evidence="13 14" key="1">
    <citation type="submission" date="2018-01" db="EMBL/GenBank/DDBJ databases">
        <title>Metagenomic assembled genomes from two thermal pools in the Uzon Caldera, Kamchatka, Russia.</title>
        <authorList>
            <person name="Wilkins L."/>
            <person name="Ettinger C."/>
        </authorList>
    </citation>
    <scope>NUCLEOTIDE SEQUENCE [LARGE SCALE GENOMIC DNA]</scope>
    <source>
        <strain evidence="13">ZAV-06</strain>
    </source>
</reference>
<sequence>MPKWTVLEYLRNNPDEYMQMVKRRGLDESIVREAIEIDKAYRSKLREVENLRREHNSLTKELSKENNQEKKNELLRKAKEILQLLEEKEKEVSEAERNWYDSLKKLPNILAPDVPYGTSDEDNLPVKFWGRPKVTTDKLEEFKKQTEKWGFKVDFDLVENKSFIGHADMLEKVLNMADTNQAAKVAGSRFFYLIGDIVWLDFAISLYALDVITRKGFIPIIPPYMLRTEVLEGALDYSSFKDMIYKIENEDLNLIGTAEHPLMGLAYDNPIREQDLPLKLVGWSPCFRREAGAGNRDLKGIFRVHQFHKVEQFVFAHPDNSWKFLDEMVANTEEILQGLGLPYRVVNVVSGELGLPAAKKYDIEVWMPAQGKYREIASISQVLDWQAFRANLTYIKASDGRREYLHTLNGTGIPTTRAISAIVENFQDEEGNVAIPSVLKKYLENIPGAPTDALKPRKR</sequence>
<dbReference type="Proteomes" id="UP000237153">
    <property type="component" value="Unassembled WGS sequence"/>
</dbReference>
<feature type="coiled-coil region" evidence="10">
    <location>
        <begin position="41"/>
        <end position="98"/>
    </location>
</feature>
<keyword evidence="5" id="KW-0648">Protein biosynthesis</keyword>
<evidence type="ECO:0000256" key="8">
    <source>
        <dbReference type="PIRSR" id="PIRSR001529-1"/>
    </source>
</evidence>
<dbReference type="GO" id="GO:0005524">
    <property type="term" value="F:ATP binding"/>
    <property type="evidence" value="ECO:0007669"/>
    <property type="project" value="UniProtKB-KW"/>
</dbReference>
<evidence type="ECO:0000256" key="1">
    <source>
        <dbReference type="ARBA" id="ARBA00012840"/>
    </source>
</evidence>
<evidence type="ECO:0000256" key="9">
    <source>
        <dbReference type="PIRSR" id="PIRSR001529-2"/>
    </source>
</evidence>
<comment type="caution">
    <text evidence="13">The sequence shown here is derived from an EMBL/GenBank/DDBJ whole genome shotgun (WGS) entry which is preliminary data.</text>
</comment>
<dbReference type="InterPro" id="IPR015866">
    <property type="entry name" value="Ser-tRNA-synth_1_N"/>
</dbReference>
<keyword evidence="2 13" id="KW-0436">Ligase</keyword>
<evidence type="ECO:0000256" key="4">
    <source>
        <dbReference type="ARBA" id="ARBA00022840"/>
    </source>
</evidence>
<dbReference type="PRINTS" id="PR00981">
    <property type="entry name" value="TRNASYNTHSER"/>
</dbReference>
<organism evidence="13 14">
    <name type="scientific">Fervidicoccus fontis</name>
    <dbReference type="NCBI Taxonomy" id="683846"/>
    <lineage>
        <taxon>Archaea</taxon>
        <taxon>Thermoproteota</taxon>
        <taxon>Thermoprotei</taxon>
        <taxon>Fervidicoccales</taxon>
        <taxon>Fervidicoccaceae</taxon>
        <taxon>Fervidicoccus</taxon>
    </lineage>
</organism>
<dbReference type="InterPro" id="IPR042103">
    <property type="entry name" value="SerRS_1_N_sf"/>
</dbReference>
<feature type="domain" description="Aminoacyl-transfer RNA synthetases class-II family profile" evidence="11">
    <location>
        <begin position="210"/>
        <end position="436"/>
    </location>
</feature>
<feature type="binding site" evidence="9">
    <location>
        <begin position="375"/>
        <end position="378"/>
    </location>
    <ligand>
        <name>ATP</name>
        <dbReference type="ChEBI" id="CHEBI:30616"/>
    </ligand>
</feature>
<dbReference type="Pfam" id="PF02403">
    <property type="entry name" value="Seryl_tRNA_N"/>
    <property type="match status" value="1"/>
</dbReference>
<dbReference type="AlphaFoldDB" id="A0A2J6N2V3"/>
<dbReference type="InterPro" id="IPR006195">
    <property type="entry name" value="aa-tRNA-synth_II"/>
</dbReference>
<dbReference type="Gene3D" id="1.10.287.40">
    <property type="entry name" value="Serine-tRNA synthetase, tRNA binding domain"/>
    <property type="match status" value="1"/>
</dbReference>
<evidence type="ECO:0000256" key="5">
    <source>
        <dbReference type="ARBA" id="ARBA00022917"/>
    </source>
</evidence>
<dbReference type="Pfam" id="PF00587">
    <property type="entry name" value="tRNA-synt_2b"/>
    <property type="match status" value="1"/>
</dbReference>
<evidence type="ECO:0000256" key="7">
    <source>
        <dbReference type="NCBIfam" id="TIGR00414"/>
    </source>
</evidence>
<feature type="binding site" evidence="8">
    <location>
        <position position="288"/>
    </location>
    <ligand>
        <name>L-serine</name>
        <dbReference type="ChEBI" id="CHEBI:33384"/>
    </ligand>
</feature>
<feature type="binding site" evidence="8">
    <location>
        <position position="257"/>
    </location>
    <ligand>
        <name>L-serine</name>
        <dbReference type="ChEBI" id="CHEBI:33384"/>
    </ligand>
</feature>
<protein>
    <recommendedName>
        <fullName evidence="1 7">Serine--tRNA ligase</fullName>
        <ecNumber evidence="1 7">6.1.1.11</ecNumber>
    </recommendedName>
</protein>
<dbReference type="NCBIfam" id="TIGR00414">
    <property type="entry name" value="serS"/>
    <property type="match status" value="1"/>
</dbReference>